<name>A0A0F9HAU8_9ZZZZ</name>
<protein>
    <submittedName>
        <fullName evidence="2">Uncharacterized protein</fullName>
    </submittedName>
</protein>
<organism evidence="2">
    <name type="scientific">marine sediment metagenome</name>
    <dbReference type="NCBI Taxonomy" id="412755"/>
    <lineage>
        <taxon>unclassified sequences</taxon>
        <taxon>metagenomes</taxon>
        <taxon>ecological metagenomes</taxon>
    </lineage>
</organism>
<feature type="compositionally biased region" description="Basic and acidic residues" evidence="1">
    <location>
        <begin position="1"/>
        <end position="18"/>
    </location>
</feature>
<sequence length="70" mass="7580">MRFERAPGTRKPGTDDGTGRVNIQIRLVTRGQKMVHGNINRSVTLADAKVSDVFAAIEQALFDPPGGESQ</sequence>
<proteinExistence type="predicted"/>
<gene>
    <name evidence="2" type="ORF">LCGC14_2021270</name>
</gene>
<evidence type="ECO:0000313" key="2">
    <source>
        <dbReference type="EMBL" id="KKL78800.1"/>
    </source>
</evidence>
<evidence type="ECO:0000256" key="1">
    <source>
        <dbReference type="SAM" id="MobiDB-lite"/>
    </source>
</evidence>
<dbReference type="AlphaFoldDB" id="A0A0F9HAU8"/>
<dbReference type="EMBL" id="LAZR01023349">
    <property type="protein sequence ID" value="KKL78800.1"/>
    <property type="molecule type" value="Genomic_DNA"/>
</dbReference>
<reference evidence="2" key="1">
    <citation type="journal article" date="2015" name="Nature">
        <title>Complex archaea that bridge the gap between prokaryotes and eukaryotes.</title>
        <authorList>
            <person name="Spang A."/>
            <person name="Saw J.H."/>
            <person name="Jorgensen S.L."/>
            <person name="Zaremba-Niedzwiedzka K."/>
            <person name="Martijn J."/>
            <person name="Lind A.E."/>
            <person name="van Eijk R."/>
            <person name="Schleper C."/>
            <person name="Guy L."/>
            <person name="Ettema T.J."/>
        </authorList>
    </citation>
    <scope>NUCLEOTIDE SEQUENCE</scope>
</reference>
<accession>A0A0F9HAU8</accession>
<comment type="caution">
    <text evidence="2">The sequence shown here is derived from an EMBL/GenBank/DDBJ whole genome shotgun (WGS) entry which is preliminary data.</text>
</comment>
<feature type="region of interest" description="Disordered" evidence="1">
    <location>
        <begin position="1"/>
        <end position="20"/>
    </location>
</feature>